<dbReference type="PANTHER" id="PTHR30629:SF2">
    <property type="entry name" value="PROPHAGE INTEGRASE INTS-RELATED"/>
    <property type="match status" value="1"/>
</dbReference>
<dbReference type="InterPro" id="IPR050808">
    <property type="entry name" value="Phage_Integrase"/>
</dbReference>
<reference evidence="5" key="1">
    <citation type="journal article" date="2019" name="Int. J. Syst. Evol. Microbiol.">
        <title>The Global Catalogue of Microorganisms (GCM) 10K type strain sequencing project: providing services to taxonomists for standard genome sequencing and annotation.</title>
        <authorList>
            <consortium name="The Broad Institute Genomics Platform"/>
            <consortium name="The Broad Institute Genome Sequencing Center for Infectious Disease"/>
            <person name="Wu L."/>
            <person name="Ma J."/>
        </authorList>
    </citation>
    <scope>NUCLEOTIDE SEQUENCE [LARGE SCALE GENOMIC DNA]</scope>
    <source>
        <strain evidence="5">CCUG 58411</strain>
    </source>
</reference>
<dbReference type="Pfam" id="PF13356">
    <property type="entry name" value="Arm-DNA-bind_3"/>
    <property type="match status" value="1"/>
</dbReference>
<accession>A0ABW3PM33</accession>
<dbReference type="Gene3D" id="3.30.160.390">
    <property type="entry name" value="Integrase, DNA-binding domain"/>
    <property type="match status" value="1"/>
</dbReference>
<comment type="similarity">
    <text evidence="1">Belongs to the 'phage' integrase family.</text>
</comment>
<evidence type="ECO:0000256" key="1">
    <source>
        <dbReference type="ARBA" id="ARBA00008857"/>
    </source>
</evidence>
<dbReference type="EMBL" id="JBHTLN010000002">
    <property type="protein sequence ID" value="MFD1123285.1"/>
    <property type="molecule type" value="Genomic_DNA"/>
</dbReference>
<dbReference type="RefSeq" id="WP_379035177.1">
    <property type="nucleotide sequence ID" value="NZ_JBHTLN010000002.1"/>
</dbReference>
<gene>
    <name evidence="4" type="ORF">ACFQ2T_12265</name>
</gene>
<dbReference type="PANTHER" id="PTHR30629">
    <property type="entry name" value="PROPHAGE INTEGRASE"/>
    <property type="match status" value="1"/>
</dbReference>
<dbReference type="Proteomes" id="UP001597206">
    <property type="component" value="Unassembled WGS sequence"/>
</dbReference>
<evidence type="ECO:0000313" key="5">
    <source>
        <dbReference type="Proteomes" id="UP001597206"/>
    </source>
</evidence>
<dbReference type="InterPro" id="IPR038488">
    <property type="entry name" value="Integrase_DNA-bd_sf"/>
</dbReference>
<protein>
    <submittedName>
        <fullName evidence="4">Arm DNA-binding domain-containing protein</fullName>
    </submittedName>
</protein>
<organism evidence="4 5">
    <name type="scientific">Methylophilus flavus</name>
    <dbReference type="NCBI Taxonomy" id="640084"/>
    <lineage>
        <taxon>Bacteria</taxon>
        <taxon>Pseudomonadati</taxon>
        <taxon>Pseudomonadota</taxon>
        <taxon>Betaproteobacteria</taxon>
        <taxon>Nitrosomonadales</taxon>
        <taxon>Methylophilaceae</taxon>
        <taxon>Methylophilus</taxon>
    </lineage>
</organism>
<evidence type="ECO:0000259" key="3">
    <source>
        <dbReference type="Pfam" id="PF13356"/>
    </source>
</evidence>
<keyword evidence="4" id="KW-0238">DNA-binding</keyword>
<keyword evidence="2" id="KW-0229">DNA integration</keyword>
<evidence type="ECO:0000256" key="2">
    <source>
        <dbReference type="ARBA" id="ARBA00022908"/>
    </source>
</evidence>
<dbReference type="GO" id="GO:0003677">
    <property type="term" value="F:DNA binding"/>
    <property type="evidence" value="ECO:0007669"/>
    <property type="project" value="UniProtKB-KW"/>
</dbReference>
<evidence type="ECO:0000313" key="4">
    <source>
        <dbReference type="EMBL" id="MFD1123285.1"/>
    </source>
</evidence>
<dbReference type="InterPro" id="IPR025166">
    <property type="entry name" value="Integrase_DNA_bind_dom"/>
</dbReference>
<name>A0ABW3PM33_9PROT</name>
<keyword evidence="5" id="KW-1185">Reference proteome</keyword>
<feature type="domain" description="Integrase DNA-binding" evidence="3">
    <location>
        <begin position="3"/>
        <end position="61"/>
    </location>
</feature>
<sequence>MALTDTQLRNAKPAEKDYSITDGQGLSILITSKGAKGWRFRYRHLGKPKLMSFGTYPEVTLHVLNPIFRLM</sequence>
<comment type="caution">
    <text evidence="4">The sequence shown here is derived from an EMBL/GenBank/DDBJ whole genome shotgun (WGS) entry which is preliminary data.</text>
</comment>
<proteinExistence type="inferred from homology"/>